<gene>
    <name evidence="4" type="ORF">RJ641_031975</name>
</gene>
<sequence>MQYGSNLASFQAYLGFHGSTWVSPWKFETLSHVFCLVEAFRAFDADNDGSITAAELGGIMASQGYNPGEQDVKSMMQQGGTNRDGLLSIEEFLEMNTKDMELGCLASSMKIAFQALDMDENDTITGEDLHEVMANLGMEFS</sequence>
<dbReference type="GO" id="GO:0016460">
    <property type="term" value="C:myosin II complex"/>
    <property type="evidence" value="ECO:0007669"/>
    <property type="project" value="TreeGrafter"/>
</dbReference>
<accession>A0AAN8VZ75</accession>
<proteinExistence type="predicted"/>
<evidence type="ECO:0000313" key="5">
    <source>
        <dbReference type="Proteomes" id="UP001370490"/>
    </source>
</evidence>
<dbReference type="PROSITE" id="PS50222">
    <property type="entry name" value="EF_HAND_2"/>
    <property type="match status" value="3"/>
</dbReference>
<dbReference type="CDD" id="cd00051">
    <property type="entry name" value="EFh"/>
    <property type="match status" value="1"/>
</dbReference>
<dbReference type="AlphaFoldDB" id="A0AAN8VZ75"/>
<dbReference type="InterPro" id="IPR002048">
    <property type="entry name" value="EF_hand_dom"/>
</dbReference>
<evidence type="ECO:0000313" key="4">
    <source>
        <dbReference type="EMBL" id="KAK6938467.1"/>
    </source>
</evidence>
<dbReference type="FunFam" id="1.10.238.10:FF:000178">
    <property type="entry name" value="Calmodulin-2 A"/>
    <property type="match status" value="1"/>
</dbReference>
<protein>
    <submittedName>
        <fullName evidence="4">EF-hand domain</fullName>
    </submittedName>
</protein>
<evidence type="ECO:0000256" key="2">
    <source>
        <dbReference type="ARBA" id="ARBA00022837"/>
    </source>
</evidence>
<dbReference type="InterPro" id="IPR018247">
    <property type="entry name" value="EF_Hand_1_Ca_BS"/>
</dbReference>
<feature type="domain" description="EF-hand" evidence="3">
    <location>
        <begin position="31"/>
        <end position="66"/>
    </location>
</feature>
<keyword evidence="1" id="KW-0677">Repeat</keyword>
<dbReference type="SMART" id="SM00054">
    <property type="entry name" value="EFh"/>
    <property type="match status" value="3"/>
</dbReference>
<dbReference type="Gene3D" id="1.10.238.10">
    <property type="entry name" value="EF-hand"/>
    <property type="match status" value="1"/>
</dbReference>
<feature type="domain" description="EF-hand" evidence="3">
    <location>
        <begin position="67"/>
        <end position="102"/>
    </location>
</feature>
<keyword evidence="2" id="KW-0106">Calcium</keyword>
<evidence type="ECO:0000256" key="1">
    <source>
        <dbReference type="ARBA" id="ARBA00022737"/>
    </source>
</evidence>
<keyword evidence="5" id="KW-1185">Reference proteome</keyword>
<comment type="caution">
    <text evidence="4">The sequence shown here is derived from an EMBL/GenBank/DDBJ whole genome shotgun (WGS) entry which is preliminary data.</text>
</comment>
<evidence type="ECO:0000259" key="3">
    <source>
        <dbReference type="PROSITE" id="PS50222"/>
    </source>
</evidence>
<feature type="domain" description="EF-hand" evidence="3">
    <location>
        <begin position="104"/>
        <end position="139"/>
    </location>
</feature>
<dbReference type="PANTHER" id="PTHR23048:SF0">
    <property type="entry name" value="CALMODULIN LIKE 3"/>
    <property type="match status" value="1"/>
</dbReference>
<dbReference type="InterPro" id="IPR011992">
    <property type="entry name" value="EF-hand-dom_pair"/>
</dbReference>
<dbReference type="InterPro" id="IPR050230">
    <property type="entry name" value="CALM/Myosin/TropC-like"/>
</dbReference>
<dbReference type="GO" id="GO:0005509">
    <property type="term" value="F:calcium ion binding"/>
    <property type="evidence" value="ECO:0007669"/>
    <property type="project" value="InterPro"/>
</dbReference>
<dbReference type="PANTHER" id="PTHR23048">
    <property type="entry name" value="MYOSIN LIGHT CHAIN 1, 3"/>
    <property type="match status" value="1"/>
</dbReference>
<dbReference type="Proteomes" id="UP001370490">
    <property type="component" value="Unassembled WGS sequence"/>
</dbReference>
<organism evidence="4 5">
    <name type="scientific">Dillenia turbinata</name>
    <dbReference type="NCBI Taxonomy" id="194707"/>
    <lineage>
        <taxon>Eukaryota</taxon>
        <taxon>Viridiplantae</taxon>
        <taxon>Streptophyta</taxon>
        <taxon>Embryophyta</taxon>
        <taxon>Tracheophyta</taxon>
        <taxon>Spermatophyta</taxon>
        <taxon>Magnoliopsida</taxon>
        <taxon>eudicotyledons</taxon>
        <taxon>Gunneridae</taxon>
        <taxon>Pentapetalae</taxon>
        <taxon>Dilleniales</taxon>
        <taxon>Dilleniaceae</taxon>
        <taxon>Dillenia</taxon>
    </lineage>
</organism>
<dbReference type="PROSITE" id="PS00018">
    <property type="entry name" value="EF_HAND_1"/>
    <property type="match status" value="2"/>
</dbReference>
<dbReference type="SUPFAM" id="SSF47473">
    <property type="entry name" value="EF-hand"/>
    <property type="match status" value="1"/>
</dbReference>
<dbReference type="Pfam" id="PF13499">
    <property type="entry name" value="EF-hand_7"/>
    <property type="match status" value="1"/>
</dbReference>
<dbReference type="EMBL" id="JBAMMX010000006">
    <property type="protein sequence ID" value="KAK6938467.1"/>
    <property type="molecule type" value="Genomic_DNA"/>
</dbReference>
<reference evidence="4 5" key="1">
    <citation type="submission" date="2023-12" db="EMBL/GenBank/DDBJ databases">
        <title>A high-quality genome assembly for Dillenia turbinata (Dilleniales).</title>
        <authorList>
            <person name="Chanderbali A."/>
        </authorList>
    </citation>
    <scope>NUCLEOTIDE SEQUENCE [LARGE SCALE GENOMIC DNA]</scope>
    <source>
        <strain evidence="4">LSX21</strain>
        <tissue evidence="4">Leaf</tissue>
    </source>
</reference>
<name>A0AAN8VZ75_9MAGN</name>